<name>A0ABU3W2L2_9GAMM</name>
<evidence type="ECO:0000256" key="7">
    <source>
        <dbReference type="ARBA" id="ARBA00023004"/>
    </source>
</evidence>
<dbReference type="InterPro" id="IPR000531">
    <property type="entry name" value="Beta-barrel_TonB"/>
</dbReference>
<dbReference type="PANTHER" id="PTHR30069">
    <property type="entry name" value="TONB-DEPENDENT OUTER MEMBRANE RECEPTOR"/>
    <property type="match status" value="1"/>
</dbReference>
<evidence type="ECO:0000256" key="4">
    <source>
        <dbReference type="ARBA" id="ARBA00022496"/>
    </source>
</evidence>
<evidence type="ECO:0000256" key="11">
    <source>
        <dbReference type="ARBA" id="ARBA00023237"/>
    </source>
</evidence>
<gene>
    <name evidence="16" type="ORF">RYS15_19015</name>
</gene>
<feature type="signal peptide" evidence="14">
    <location>
        <begin position="1"/>
        <end position="26"/>
    </location>
</feature>
<keyword evidence="8" id="KW-0406">Ion transport</keyword>
<keyword evidence="4" id="KW-0410">Iron transport</keyword>
<dbReference type="PANTHER" id="PTHR30069:SF53">
    <property type="entry name" value="COLICIN I RECEPTOR-RELATED"/>
    <property type="match status" value="1"/>
</dbReference>
<evidence type="ECO:0000256" key="5">
    <source>
        <dbReference type="ARBA" id="ARBA00022692"/>
    </source>
</evidence>
<keyword evidence="7" id="KW-0408">Iron</keyword>
<dbReference type="InterPro" id="IPR012910">
    <property type="entry name" value="Plug_dom"/>
</dbReference>
<dbReference type="SUPFAM" id="SSF56935">
    <property type="entry name" value="Porins"/>
    <property type="match status" value="1"/>
</dbReference>
<evidence type="ECO:0000256" key="3">
    <source>
        <dbReference type="ARBA" id="ARBA00022452"/>
    </source>
</evidence>
<comment type="subcellular location">
    <subcellularLocation>
        <location evidence="1 12">Cell outer membrane</location>
        <topology evidence="1 12">Multi-pass membrane protein</topology>
    </subcellularLocation>
</comment>
<keyword evidence="16" id="KW-0675">Receptor</keyword>
<dbReference type="SMART" id="SM00965">
    <property type="entry name" value="STN"/>
    <property type="match status" value="1"/>
</dbReference>
<feature type="chain" id="PRO_5047179928" evidence="14">
    <location>
        <begin position="27"/>
        <end position="788"/>
    </location>
</feature>
<evidence type="ECO:0000256" key="12">
    <source>
        <dbReference type="PROSITE-ProRule" id="PRU01360"/>
    </source>
</evidence>
<evidence type="ECO:0000256" key="9">
    <source>
        <dbReference type="ARBA" id="ARBA00023077"/>
    </source>
</evidence>
<keyword evidence="9 13" id="KW-0798">TonB box</keyword>
<comment type="caution">
    <text evidence="16">The sequence shown here is derived from an EMBL/GenBank/DDBJ whole genome shotgun (WGS) entry which is preliminary data.</text>
</comment>
<evidence type="ECO:0000259" key="15">
    <source>
        <dbReference type="SMART" id="SM00965"/>
    </source>
</evidence>
<dbReference type="Gene3D" id="2.40.170.20">
    <property type="entry name" value="TonB-dependent receptor, beta-barrel domain"/>
    <property type="match status" value="1"/>
</dbReference>
<dbReference type="Gene3D" id="3.55.50.30">
    <property type="match status" value="1"/>
</dbReference>
<feature type="domain" description="Secretin/TonB short N-terminal" evidence="15">
    <location>
        <begin position="59"/>
        <end position="110"/>
    </location>
</feature>
<evidence type="ECO:0000256" key="2">
    <source>
        <dbReference type="ARBA" id="ARBA00022448"/>
    </source>
</evidence>
<dbReference type="InterPro" id="IPR039426">
    <property type="entry name" value="TonB-dep_rcpt-like"/>
</dbReference>
<evidence type="ECO:0000256" key="1">
    <source>
        <dbReference type="ARBA" id="ARBA00004571"/>
    </source>
</evidence>
<keyword evidence="10 12" id="KW-0472">Membrane</keyword>
<comment type="similarity">
    <text evidence="12 13">Belongs to the TonB-dependent receptor family.</text>
</comment>
<reference evidence="16 17" key="1">
    <citation type="submission" date="2023-10" db="EMBL/GenBank/DDBJ databases">
        <title>Characteristics and mechanism of a salt-tolerant marine origin heterotrophic nitrifying- aerobic denitrifying bacteria Marinobacter xestospongiae HN1.</title>
        <authorList>
            <person name="Qi R."/>
        </authorList>
    </citation>
    <scope>NUCLEOTIDE SEQUENCE [LARGE SCALE GENOMIC DNA]</scope>
    <source>
        <strain evidence="16 17">HN1</strain>
    </source>
</reference>
<dbReference type="CDD" id="cd01347">
    <property type="entry name" value="ligand_gated_channel"/>
    <property type="match status" value="1"/>
</dbReference>
<keyword evidence="3 12" id="KW-1134">Transmembrane beta strand</keyword>
<protein>
    <submittedName>
        <fullName evidence="16">TonB-dependent receptor</fullName>
    </submittedName>
</protein>
<proteinExistence type="inferred from homology"/>
<keyword evidence="11 12" id="KW-0998">Cell outer membrane</keyword>
<keyword evidence="5 12" id="KW-0812">Transmembrane</keyword>
<accession>A0ABU3W2L2</accession>
<dbReference type="InterPro" id="IPR011662">
    <property type="entry name" value="Secretin/TonB_short_N"/>
</dbReference>
<keyword evidence="6 14" id="KW-0732">Signal</keyword>
<evidence type="ECO:0000256" key="8">
    <source>
        <dbReference type="ARBA" id="ARBA00023065"/>
    </source>
</evidence>
<dbReference type="PROSITE" id="PS52016">
    <property type="entry name" value="TONB_DEPENDENT_REC_3"/>
    <property type="match status" value="1"/>
</dbReference>
<dbReference type="Pfam" id="PF00593">
    <property type="entry name" value="TonB_dep_Rec_b-barrel"/>
    <property type="match status" value="1"/>
</dbReference>
<dbReference type="RefSeq" id="WP_316975139.1">
    <property type="nucleotide sequence ID" value="NZ_JAWIIJ010000019.1"/>
</dbReference>
<dbReference type="Pfam" id="PF07715">
    <property type="entry name" value="Plug"/>
    <property type="match status" value="1"/>
</dbReference>
<evidence type="ECO:0000313" key="17">
    <source>
        <dbReference type="Proteomes" id="UP001269819"/>
    </source>
</evidence>
<dbReference type="InterPro" id="IPR037066">
    <property type="entry name" value="Plug_dom_sf"/>
</dbReference>
<dbReference type="InterPro" id="IPR036942">
    <property type="entry name" value="Beta-barrel_TonB_sf"/>
</dbReference>
<dbReference type="EMBL" id="JAWIIJ010000019">
    <property type="protein sequence ID" value="MDV2080782.1"/>
    <property type="molecule type" value="Genomic_DNA"/>
</dbReference>
<dbReference type="Gene3D" id="2.170.130.10">
    <property type="entry name" value="TonB-dependent receptor, plug domain"/>
    <property type="match status" value="1"/>
</dbReference>
<organism evidence="16 17">
    <name type="scientific">Marinobacter xestospongiae</name>
    <dbReference type="NCBI Taxonomy" id="994319"/>
    <lineage>
        <taxon>Bacteria</taxon>
        <taxon>Pseudomonadati</taxon>
        <taxon>Pseudomonadota</taxon>
        <taxon>Gammaproteobacteria</taxon>
        <taxon>Pseudomonadales</taxon>
        <taxon>Marinobacteraceae</taxon>
        <taxon>Marinobacter</taxon>
    </lineage>
</organism>
<dbReference type="Proteomes" id="UP001269819">
    <property type="component" value="Unassembled WGS sequence"/>
</dbReference>
<evidence type="ECO:0000256" key="13">
    <source>
        <dbReference type="RuleBase" id="RU003357"/>
    </source>
</evidence>
<evidence type="ECO:0000256" key="14">
    <source>
        <dbReference type="SAM" id="SignalP"/>
    </source>
</evidence>
<sequence>MRRQGRGWLLPFCLIAALAGVGQAGAVTDNSPGNHTQELNIPAQPLPAALLELAEQARLQLVYDANLVPNQPAPSLIGAYTLARAFEILLADTGLYTRFQVHRRVQLASDPAPVQPLPTLVVSASGYEQSLQQAPAAITVIDREQLMNQPFRSLQDALTGIPGVSIAGGRHQEGSGVSIRGMESDQALILVDGRRISSAEANPRGGGNDLESHWVPPVAAIERIEVIRGPMSSLYGADAVGGVINVITRAVASDWSTSLVLGHTSALVGQQGNAHQGSAYVSGPLLPGRLGLQLWGSQQQRQEDAFENGAQQGRQQQLTGRLWLETSDHQRWMLELGQARQHYARHANASGAGQDRRRHYRRRSWALAHQGQWQTLDTRLQLYREHTSRQAPLFQRYLPTSVTHTIADGQLTAYFRSHTTTLGYQWQDTTSSKADFRNLQVPDSLWGTRSVNQQAWFVEDEWRFAPRFTLTTGVQLSDHQIYGLHWSPRSYLNWRPAPHWTLKGGIGTGFKAPQLREMDASSGAPQARGAILALGNPELSPEQSVNTELGVYYQRPGLNVSATVFHSDFRNKIINTASHRFRDSDGHPIAVPALTCQPSDPATRDCPAWGTWLNLPGARVQGLELQGHWSPDQRLTASLSYTYTNSRLRSGRLHVTTPAGERLPFQPANVLALAGEPLAAVPAHQAWLKLAGPLSEHHPLRGHVQASYQSDVAAVSFGQGNQVRVQPASLTTVDLGLSWSPSSAVTVNAGLDNLFDQRRFRLDRVDDPRRYQYPDPGRRLWLGLTAEF</sequence>
<evidence type="ECO:0000256" key="10">
    <source>
        <dbReference type="ARBA" id="ARBA00023136"/>
    </source>
</evidence>
<keyword evidence="17" id="KW-1185">Reference proteome</keyword>
<evidence type="ECO:0000256" key="6">
    <source>
        <dbReference type="ARBA" id="ARBA00022729"/>
    </source>
</evidence>
<keyword evidence="2 12" id="KW-0813">Transport</keyword>
<evidence type="ECO:0000313" key="16">
    <source>
        <dbReference type="EMBL" id="MDV2080782.1"/>
    </source>
</evidence>